<keyword evidence="3" id="KW-1185">Reference proteome</keyword>
<organism evidence="2 3">
    <name type="scientific">Pukyongia salina</name>
    <dbReference type="NCBI Taxonomy" id="2094025"/>
    <lineage>
        <taxon>Bacteria</taxon>
        <taxon>Pseudomonadati</taxon>
        <taxon>Bacteroidota</taxon>
        <taxon>Flavobacteriia</taxon>
        <taxon>Flavobacteriales</taxon>
        <taxon>Flavobacteriaceae</taxon>
        <taxon>Pukyongia</taxon>
    </lineage>
</organism>
<keyword evidence="1" id="KW-0472">Membrane</keyword>
<feature type="transmembrane region" description="Helical" evidence="1">
    <location>
        <begin position="95"/>
        <end position="112"/>
    </location>
</feature>
<accession>A0A2S0HW88</accession>
<proteinExistence type="predicted"/>
<evidence type="ECO:0000313" key="3">
    <source>
        <dbReference type="Proteomes" id="UP000238442"/>
    </source>
</evidence>
<dbReference type="RefSeq" id="WP_105216117.1">
    <property type="nucleotide sequence ID" value="NZ_CP027062.1"/>
</dbReference>
<evidence type="ECO:0000256" key="1">
    <source>
        <dbReference type="SAM" id="Phobius"/>
    </source>
</evidence>
<name>A0A2S0HW88_9FLAO</name>
<dbReference type="AlphaFoldDB" id="A0A2S0HW88"/>
<evidence type="ECO:0000313" key="2">
    <source>
        <dbReference type="EMBL" id="AVI50922.1"/>
    </source>
</evidence>
<sequence length="211" mass="24766">MLQDLLEEVFTKALDEGASESANGIASHIHESLQEKIKGQPIGIDSLRSFYTRWRNGESISMSKASKNDLAVYLGDKNFRAYTERKKTKQINNRRYIYAMGLMVFVIGFLLFDKFRDKCMIWVEDRYEKCSCTQEGSEEVDPIKLKKFRKLTVECSSEFFFDEKGHAKVYYYKKGDKDLELFNMLTLHPVNEDALKKITWHMIREHLCPEM</sequence>
<gene>
    <name evidence="2" type="ORF">C5O00_06930</name>
</gene>
<reference evidence="2 3" key="1">
    <citation type="submission" date="2018-02" db="EMBL/GenBank/DDBJ databases">
        <title>Genomic analysis of the strain RR4-38 isolated from a seawater recirculating aquaculture system.</title>
        <authorList>
            <person name="Kim Y.-S."/>
            <person name="Jang Y.H."/>
            <person name="Kim K.-H."/>
        </authorList>
    </citation>
    <scope>NUCLEOTIDE SEQUENCE [LARGE SCALE GENOMIC DNA]</scope>
    <source>
        <strain evidence="2 3">RR4-38</strain>
    </source>
</reference>
<keyword evidence="1" id="KW-1133">Transmembrane helix</keyword>
<keyword evidence="1" id="KW-0812">Transmembrane</keyword>
<protein>
    <submittedName>
        <fullName evidence="2">Uncharacterized protein</fullName>
    </submittedName>
</protein>
<dbReference type="EMBL" id="CP027062">
    <property type="protein sequence ID" value="AVI50922.1"/>
    <property type="molecule type" value="Genomic_DNA"/>
</dbReference>
<dbReference type="OrthoDB" id="1340494at2"/>
<dbReference type="KEGG" id="aue:C5O00_06930"/>
<dbReference type="Proteomes" id="UP000238442">
    <property type="component" value="Chromosome"/>
</dbReference>